<dbReference type="GO" id="GO:0000978">
    <property type="term" value="F:RNA polymerase II cis-regulatory region sequence-specific DNA binding"/>
    <property type="evidence" value="ECO:0007669"/>
    <property type="project" value="TreeGrafter"/>
</dbReference>
<dbReference type="GO" id="GO:0008270">
    <property type="term" value="F:zinc ion binding"/>
    <property type="evidence" value="ECO:0007669"/>
    <property type="project" value="UniProtKB-KW"/>
</dbReference>
<evidence type="ECO:0000256" key="3">
    <source>
        <dbReference type="ARBA" id="ARBA00022771"/>
    </source>
</evidence>
<reference evidence="8 9" key="1">
    <citation type="submission" date="2016-07" db="EMBL/GenBank/DDBJ databases">
        <title>Pervasive Adenine N6-methylation of Active Genes in Fungi.</title>
        <authorList>
            <consortium name="DOE Joint Genome Institute"/>
            <person name="Mondo S.J."/>
            <person name="Dannebaum R.O."/>
            <person name="Kuo R.C."/>
            <person name="Labutti K."/>
            <person name="Haridas S."/>
            <person name="Kuo A."/>
            <person name="Salamov A."/>
            <person name="Ahrendt S.R."/>
            <person name="Lipzen A."/>
            <person name="Sullivan W."/>
            <person name="Andreopoulos W.B."/>
            <person name="Clum A."/>
            <person name="Lindquist E."/>
            <person name="Daum C."/>
            <person name="Ramamoorthy G.K."/>
            <person name="Gryganskyi A."/>
            <person name="Culley D."/>
            <person name="Magnuson J.K."/>
            <person name="James T.Y."/>
            <person name="O'Malley M.A."/>
            <person name="Stajich J.E."/>
            <person name="Spatafora J.W."/>
            <person name="Visel A."/>
            <person name="Grigoriev I.V."/>
        </authorList>
    </citation>
    <scope>NUCLEOTIDE SEQUENCE [LARGE SCALE GENOMIC DNA]</scope>
    <source>
        <strain evidence="8 9">ATCC 12442</strain>
    </source>
</reference>
<dbReference type="CDD" id="cd00202">
    <property type="entry name" value="ZnF_GATA"/>
    <property type="match status" value="1"/>
</dbReference>
<organism evidence="8 9">
    <name type="scientific">Linderina pennispora</name>
    <dbReference type="NCBI Taxonomy" id="61395"/>
    <lineage>
        <taxon>Eukaryota</taxon>
        <taxon>Fungi</taxon>
        <taxon>Fungi incertae sedis</taxon>
        <taxon>Zoopagomycota</taxon>
        <taxon>Kickxellomycotina</taxon>
        <taxon>Kickxellomycetes</taxon>
        <taxon>Kickxellales</taxon>
        <taxon>Kickxellaceae</taxon>
        <taxon>Linderina</taxon>
    </lineage>
</organism>
<dbReference type="PROSITE" id="PS00344">
    <property type="entry name" value="GATA_ZN_FINGER_1"/>
    <property type="match status" value="1"/>
</dbReference>
<dbReference type="GO" id="GO:0000981">
    <property type="term" value="F:DNA-binding transcription factor activity, RNA polymerase II-specific"/>
    <property type="evidence" value="ECO:0007669"/>
    <property type="project" value="TreeGrafter"/>
</dbReference>
<accession>A0A1Y1WEZ3</accession>
<dbReference type="GO" id="GO:0000122">
    <property type="term" value="P:negative regulation of transcription by RNA polymerase II"/>
    <property type="evidence" value="ECO:0007669"/>
    <property type="project" value="TreeGrafter"/>
</dbReference>
<comment type="caution">
    <text evidence="8">The sequence shown here is derived from an EMBL/GenBank/DDBJ whole genome shotgun (WGS) entry which is preliminary data.</text>
</comment>
<keyword evidence="5" id="KW-0539">Nucleus</keyword>
<evidence type="ECO:0000313" key="8">
    <source>
        <dbReference type="EMBL" id="ORX71898.1"/>
    </source>
</evidence>
<protein>
    <submittedName>
        <fullName evidence="8">Glucocorticoid receptor-like (DNA-binding domain)</fullName>
    </submittedName>
</protein>
<dbReference type="InterPro" id="IPR000679">
    <property type="entry name" value="Znf_GATA"/>
</dbReference>
<dbReference type="SUPFAM" id="SSF57716">
    <property type="entry name" value="Glucocorticoid receptor-like (DNA-binding domain)"/>
    <property type="match status" value="1"/>
</dbReference>
<keyword evidence="4" id="KW-0862">Zinc</keyword>
<name>A0A1Y1WEZ3_9FUNG</name>
<dbReference type="GeneID" id="63807897"/>
<keyword evidence="8" id="KW-0675">Receptor</keyword>
<dbReference type="PANTHER" id="PTHR10071:SF281">
    <property type="entry name" value="BOX A-BINDING FACTOR-RELATED"/>
    <property type="match status" value="1"/>
</dbReference>
<comment type="subcellular location">
    <subcellularLocation>
        <location evidence="1">Nucleus</location>
    </subcellularLocation>
</comment>
<evidence type="ECO:0000256" key="2">
    <source>
        <dbReference type="ARBA" id="ARBA00022723"/>
    </source>
</evidence>
<dbReference type="InterPro" id="IPR039355">
    <property type="entry name" value="Transcription_factor_GATA"/>
</dbReference>
<keyword evidence="8" id="KW-0238">DNA-binding</keyword>
<dbReference type="GO" id="GO:0005634">
    <property type="term" value="C:nucleus"/>
    <property type="evidence" value="ECO:0007669"/>
    <property type="project" value="UniProtKB-SubCell"/>
</dbReference>
<keyword evidence="3 6" id="KW-0863">Zinc-finger</keyword>
<dbReference type="Gene3D" id="3.30.50.10">
    <property type="entry name" value="Erythroid Transcription Factor GATA-1, subunit A"/>
    <property type="match status" value="1"/>
</dbReference>
<gene>
    <name evidence="8" type="ORF">DL89DRAFT_321065</name>
</gene>
<dbReference type="STRING" id="61395.A0A1Y1WEZ3"/>
<dbReference type="InterPro" id="IPR013088">
    <property type="entry name" value="Znf_NHR/GATA"/>
</dbReference>
<evidence type="ECO:0000256" key="6">
    <source>
        <dbReference type="PROSITE-ProRule" id="PRU00094"/>
    </source>
</evidence>
<keyword evidence="9" id="KW-1185">Reference proteome</keyword>
<dbReference type="Pfam" id="PF00320">
    <property type="entry name" value="GATA"/>
    <property type="match status" value="1"/>
</dbReference>
<dbReference type="Proteomes" id="UP000193922">
    <property type="component" value="Unassembled WGS sequence"/>
</dbReference>
<evidence type="ECO:0000259" key="7">
    <source>
        <dbReference type="PROSITE" id="PS50114"/>
    </source>
</evidence>
<proteinExistence type="predicted"/>
<sequence>MPQSSSPSTASPNQLLTDAALMSMAVTSSQPATTAISPLVTMEKSFAATAIQSRPMLGLRTLRKKIVIPAISSDGTLMICCNCGETETPSWRRHPISNSMLCNACGLYYRLHRKPRPIAYDESGKLQVIRKNAAVKREPINIGLSENIVSGPVPPFQALRLLPADGSLSLMNDDENKD</sequence>
<dbReference type="PANTHER" id="PTHR10071">
    <property type="entry name" value="TRANSCRIPTION FACTOR GATA FAMILY MEMBER"/>
    <property type="match status" value="1"/>
</dbReference>
<keyword evidence="2" id="KW-0479">Metal-binding</keyword>
<evidence type="ECO:0000256" key="1">
    <source>
        <dbReference type="ARBA" id="ARBA00004123"/>
    </source>
</evidence>
<evidence type="ECO:0000256" key="4">
    <source>
        <dbReference type="ARBA" id="ARBA00022833"/>
    </source>
</evidence>
<feature type="domain" description="GATA-type" evidence="7">
    <location>
        <begin position="80"/>
        <end position="130"/>
    </location>
</feature>
<dbReference type="SMART" id="SM00401">
    <property type="entry name" value="ZnF_GATA"/>
    <property type="match status" value="1"/>
</dbReference>
<dbReference type="GO" id="GO:0045944">
    <property type="term" value="P:positive regulation of transcription by RNA polymerase II"/>
    <property type="evidence" value="ECO:0007669"/>
    <property type="project" value="TreeGrafter"/>
</dbReference>
<dbReference type="AlphaFoldDB" id="A0A1Y1WEZ3"/>
<dbReference type="RefSeq" id="XP_040745322.1">
    <property type="nucleotide sequence ID" value="XM_040891249.1"/>
</dbReference>
<dbReference type="OrthoDB" id="515401at2759"/>
<evidence type="ECO:0000313" key="9">
    <source>
        <dbReference type="Proteomes" id="UP000193922"/>
    </source>
</evidence>
<evidence type="ECO:0000256" key="5">
    <source>
        <dbReference type="ARBA" id="ARBA00023242"/>
    </source>
</evidence>
<dbReference type="PROSITE" id="PS50114">
    <property type="entry name" value="GATA_ZN_FINGER_2"/>
    <property type="match status" value="1"/>
</dbReference>
<dbReference type="EMBL" id="MCFD01000003">
    <property type="protein sequence ID" value="ORX71898.1"/>
    <property type="molecule type" value="Genomic_DNA"/>
</dbReference>